<feature type="region of interest" description="Disordered" evidence="1">
    <location>
        <begin position="138"/>
        <end position="170"/>
    </location>
</feature>
<feature type="compositionally biased region" description="Low complexity" evidence="1">
    <location>
        <begin position="154"/>
        <end position="170"/>
    </location>
</feature>
<feature type="compositionally biased region" description="Low complexity" evidence="1">
    <location>
        <begin position="99"/>
        <end position="114"/>
    </location>
</feature>
<comment type="caution">
    <text evidence="3">The sequence shown here is derived from an EMBL/GenBank/DDBJ whole genome shotgun (WGS) entry which is preliminary data.</text>
</comment>
<dbReference type="EMBL" id="JARKIE010000545">
    <property type="protein sequence ID" value="KAJ7629332.1"/>
    <property type="molecule type" value="Genomic_DNA"/>
</dbReference>
<organism evidence="3 4">
    <name type="scientific">Mycena rosella</name>
    <name type="common">Pink bonnet</name>
    <name type="synonym">Agaricus rosellus</name>
    <dbReference type="NCBI Taxonomy" id="1033263"/>
    <lineage>
        <taxon>Eukaryota</taxon>
        <taxon>Fungi</taxon>
        <taxon>Dikarya</taxon>
        <taxon>Basidiomycota</taxon>
        <taxon>Agaricomycotina</taxon>
        <taxon>Agaricomycetes</taxon>
        <taxon>Agaricomycetidae</taxon>
        <taxon>Agaricales</taxon>
        <taxon>Marasmiineae</taxon>
        <taxon>Mycenaceae</taxon>
        <taxon>Mycena</taxon>
    </lineage>
</organism>
<keyword evidence="2" id="KW-0472">Membrane</keyword>
<evidence type="ECO:0000256" key="2">
    <source>
        <dbReference type="SAM" id="Phobius"/>
    </source>
</evidence>
<sequence length="170" mass="17803">MFILPAPAHVPELAAFPRLPALWLAPLVCFAAGVLLVAARAFLAQRPLALPVSAKQQRGLVEKPVSPQPTPTSAQPKAAWLPTLAFETLPSAPPRTSTPVARAGPLRRPAPAARPRVEAPLPALYACAPASMAKMIMSRHTYRRPSPPAPAPSSSPSSSARRAVTPPSAV</sequence>
<feature type="region of interest" description="Disordered" evidence="1">
    <location>
        <begin position="88"/>
        <end position="114"/>
    </location>
</feature>
<feature type="transmembrane region" description="Helical" evidence="2">
    <location>
        <begin position="20"/>
        <end position="43"/>
    </location>
</feature>
<evidence type="ECO:0000313" key="4">
    <source>
        <dbReference type="Proteomes" id="UP001221757"/>
    </source>
</evidence>
<dbReference type="AlphaFoldDB" id="A0AAD7FMY7"/>
<evidence type="ECO:0000256" key="1">
    <source>
        <dbReference type="SAM" id="MobiDB-lite"/>
    </source>
</evidence>
<proteinExistence type="predicted"/>
<evidence type="ECO:0000313" key="3">
    <source>
        <dbReference type="EMBL" id="KAJ7629332.1"/>
    </source>
</evidence>
<dbReference type="Proteomes" id="UP001221757">
    <property type="component" value="Unassembled WGS sequence"/>
</dbReference>
<accession>A0AAD7FMY7</accession>
<protein>
    <submittedName>
        <fullName evidence="3">Uncharacterized protein</fullName>
    </submittedName>
</protein>
<gene>
    <name evidence="3" type="ORF">B0H17DRAFT_1109905</name>
</gene>
<reference evidence="3" key="1">
    <citation type="submission" date="2023-03" db="EMBL/GenBank/DDBJ databases">
        <title>Massive genome expansion in bonnet fungi (Mycena s.s.) driven by repeated elements and novel gene families across ecological guilds.</title>
        <authorList>
            <consortium name="Lawrence Berkeley National Laboratory"/>
            <person name="Harder C.B."/>
            <person name="Miyauchi S."/>
            <person name="Viragh M."/>
            <person name="Kuo A."/>
            <person name="Thoen E."/>
            <person name="Andreopoulos B."/>
            <person name="Lu D."/>
            <person name="Skrede I."/>
            <person name="Drula E."/>
            <person name="Henrissat B."/>
            <person name="Morin E."/>
            <person name="Kohler A."/>
            <person name="Barry K."/>
            <person name="LaButti K."/>
            <person name="Morin E."/>
            <person name="Salamov A."/>
            <person name="Lipzen A."/>
            <person name="Mereny Z."/>
            <person name="Hegedus B."/>
            <person name="Baldrian P."/>
            <person name="Stursova M."/>
            <person name="Weitz H."/>
            <person name="Taylor A."/>
            <person name="Grigoriev I.V."/>
            <person name="Nagy L.G."/>
            <person name="Martin F."/>
            <person name="Kauserud H."/>
        </authorList>
    </citation>
    <scope>NUCLEOTIDE SEQUENCE</scope>
    <source>
        <strain evidence="3">CBHHK067</strain>
    </source>
</reference>
<keyword evidence="2" id="KW-1133">Transmembrane helix</keyword>
<keyword evidence="2" id="KW-0812">Transmembrane</keyword>
<keyword evidence="4" id="KW-1185">Reference proteome</keyword>
<name>A0AAD7FMY7_MYCRO</name>